<keyword evidence="6" id="KW-1185">Reference proteome</keyword>
<dbReference type="PROSITE" id="PS50977">
    <property type="entry name" value="HTH_TETR_2"/>
    <property type="match status" value="1"/>
</dbReference>
<dbReference type="AlphaFoldDB" id="A0A6N6NRJ5"/>
<evidence type="ECO:0000313" key="6">
    <source>
        <dbReference type="Proteomes" id="UP000468668"/>
    </source>
</evidence>
<dbReference type="Proteomes" id="UP000468668">
    <property type="component" value="Unassembled WGS sequence"/>
</dbReference>
<dbReference type="GO" id="GO:0003677">
    <property type="term" value="F:DNA binding"/>
    <property type="evidence" value="ECO:0007669"/>
    <property type="project" value="UniProtKB-UniRule"/>
</dbReference>
<evidence type="ECO:0000256" key="1">
    <source>
        <dbReference type="ARBA" id="ARBA00023125"/>
    </source>
</evidence>
<comment type="caution">
    <text evidence="5">The sequence shown here is derived from an EMBL/GenBank/DDBJ whole genome shotgun (WGS) entry which is preliminary data.</text>
</comment>
<dbReference type="SUPFAM" id="SSF46689">
    <property type="entry name" value="Homeodomain-like"/>
    <property type="match status" value="1"/>
</dbReference>
<feature type="region of interest" description="Disordered" evidence="3">
    <location>
        <begin position="1"/>
        <end position="25"/>
    </location>
</feature>
<dbReference type="OrthoDB" id="3193022at2"/>
<proteinExistence type="predicted"/>
<keyword evidence="1 2" id="KW-0238">DNA-binding</keyword>
<dbReference type="InterPro" id="IPR009057">
    <property type="entry name" value="Homeodomain-like_sf"/>
</dbReference>
<organism evidence="5 6">
    <name type="scientific">Ellagibacter isourolithinifaciens</name>
    <dbReference type="NCBI Taxonomy" id="2137581"/>
    <lineage>
        <taxon>Bacteria</taxon>
        <taxon>Bacillati</taxon>
        <taxon>Actinomycetota</taxon>
        <taxon>Coriobacteriia</taxon>
        <taxon>Eggerthellales</taxon>
        <taxon>Eggerthellaceae</taxon>
        <taxon>Ellagibacter</taxon>
    </lineage>
</organism>
<reference evidence="5 6" key="1">
    <citation type="submission" date="2019-09" db="EMBL/GenBank/DDBJ databases">
        <title>Whole genome shotgun sequencing (WGS) of Ellagibacter isourolithinifaciens DSM 104140(T) and Adlercreutzia muris DSM 29508(T).</title>
        <authorList>
            <person name="Stoll D.A."/>
            <person name="Danylec N."/>
            <person name="Huch M."/>
        </authorList>
    </citation>
    <scope>NUCLEOTIDE SEQUENCE [LARGE SCALE GENOMIC DNA]</scope>
    <source>
        <strain evidence="5 6">DSM 104140</strain>
    </source>
</reference>
<evidence type="ECO:0000313" key="5">
    <source>
        <dbReference type="EMBL" id="KAB1640398.1"/>
    </source>
</evidence>
<name>A0A6N6NRJ5_9ACTN</name>
<feature type="compositionally biased region" description="Basic and acidic residues" evidence="3">
    <location>
        <begin position="16"/>
        <end position="25"/>
    </location>
</feature>
<dbReference type="PANTHER" id="PTHR43479">
    <property type="entry name" value="ACREF/ENVCD OPERON REPRESSOR-RELATED"/>
    <property type="match status" value="1"/>
</dbReference>
<gene>
    <name evidence="5" type="ORF">F8C90_06335</name>
</gene>
<dbReference type="EMBL" id="WAJR01000013">
    <property type="protein sequence ID" value="KAB1640398.1"/>
    <property type="molecule type" value="Genomic_DNA"/>
</dbReference>
<sequence>MANEIQPTGEGAACRESGERTAPDRRVVRTRKAIRQAFLTLMQETEYQKITITGIAREADIDRKTFYLHYQSVEDLANEIVQDEADRIVRTCLDSLENSDDGENVVDLFKRLSLGLAPDLKSMKLIASHTPYELVLKKLESSLTASLIEQDTLGLKKLGPYLDFCVAYFSAGLVAVIRRWILDESEIPLEDIAQVTHALVHSGLDGIVRTVAEGGVKE</sequence>
<dbReference type="PANTHER" id="PTHR43479:SF7">
    <property type="entry name" value="TETR-FAMILY TRANSCRIPTIONAL REGULATOR"/>
    <property type="match status" value="1"/>
</dbReference>
<protein>
    <submittedName>
        <fullName evidence="5">TetR family transcriptional regulator</fullName>
    </submittedName>
</protein>
<dbReference type="InterPro" id="IPR050624">
    <property type="entry name" value="HTH-type_Tx_Regulator"/>
</dbReference>
<accession>A0A6N6NRJ5</accession>
<feature type="DNA-binding region" description="H-T-H motif" evidence="2">
    <location>
        <begin position="51"/>
        <end position="70"/>
    </location>
</feature>
<dbReference type="InterPro" id="IPR001647">
    <property type="entry name" value="HTH_TetR"/>
</dbReference>
<evidence type="ECO:0000259" key="4">
    <source>
        <dbReference type="PROSITE" id="PS50977"/>
    </source>
</evidence>
<dbReference type="Gene3D" id="1.10.357.10">
    <property type="entry name" value="Tetracycline Repressor, domain 2"/>
    <property type="match status" value="1"/>
</dbReference>
<feature type="domain" description="HTH tetR-type" evidence="4">
    <location>
        <begin position="28"/>
        <end position="88"/>
    </location>
</feature>
<evidence type="ECO:0000256" key="2">
    <source>
        <dbReference type="PROSITE-ProRule" id="PRU00335"/>
    </source>
</evidence>
<evidence type="ECO:0000256" key="3">
    <source>
        <dbReference type="SAM" id="MobiDB-lite"/>
    </source>
</evidence>